<feature type="non-terminal residue" evidence="1">
    <location>
        <position position="1"/>
    </location>
</feature>
<evidence type="ECO:0000313" key="2">
    <source>
        <dbReference type="EMBL" id="CAE8657683.1"/>
    </source>
</evidence>
<sequence length="99" mass="10995">VMSPFGHSQVQMMPGDCGAGQHMQQFSMGGWVEDPQQQMQLPQMQQPIAAPSGICQEFDRRLSHQEMMATVMPWTASGMSSEQLAEQLRAAAQNAVWED</sequence>
<accession>A0A813E7A3</accession>
<dbReference type="AlphaFoldDB" id="A0A813E7A3"/>
<dbReference type="Proteomes" id="UP000654075">
    <property type="component" value="Unassembled WGS sequence"/>
</dbReference>
<name>A0A813E7A3_POLGL</name>
<evidence type="ECO:0000313" key="3">
    <source>
        <dbReference type="Proteomes" id="UP000654075"/>
    </source>
</evidence>
<protein>
    <submittedName>
        <fullName evidence="1">Uncharacterized protein</fullName>
    </submittedName>
</protein>
<keyword evidence="3" id="KW-1185">Reference proteome</keyword>
<gene>
    <name evidence="1" type="ORF">PGLA1383_LOCUS14608</name>
    <name evidence="2" type="ORF">PGLA2088_LOCUS12964</name>
</gene>
<organism evidence="1 3">
    <name type="scientific">Polarella glacialis</name>
    <name type="common">Dinoflagellate</name>
    <dbReference type="NCBI Taxonomy" id="89957"/>
    <lineage>
        <taxon>Eukaryota</taxon>
        <taxon>Sar</taxon>
        <taxon>Alveolata</taxon>
        <taxon>Dinophyceae</taxon>
        <taxon>Suessiales</taxon>
        <taxon>Suessiaceae</taxon>
        <taxon>Polarella</taxon>
    </lineage>
</organism>
<comment type="caution">
    <text evidence="1">The sequence shown here is derived from an EMBL/GenBank/DDBJ whole genome shotgun (WGS) entry which is preliminary data.</text>
</comment>
<dbReference type="EMBL" id="CAJNNW010015406">
    <property type="protein sequence ID" value="CAE8657683.1"/>
    <property type="molecule type" value="Genomic_DNA"/>
</dbReference>
<proteinExistence type="predicted"/>
<evidence type="ECO:0000313" key="1">
    <source>
        <dbReference type="EMBL" id="CAE8596139.1"/>
    </source>
</evidence>
<dbReference type="EMBL" id="CAJNNV010008371">
    <property type="protein sequence ID" value="CAE8596139.1"/>
    <property type="molecule type" value="Genomic_DNA"/>
</dbReference>
<dbReference type="Proteomes" id="UP000626109">
    <property type="component" value="Unassembled WGS sequence"/>
</dbReference>
<reference evidence="1" key="1">
    <citation type="submission" date="2021-02" db="EMBL/GenBank/DDBJ databases">
        <authorList>
            <person name="Dougan E. K."/>
            <person name="Rhodes N."/>
            <person name="Thang M."/>
            <person name="Chan C."/>
        </authorList>
    </citation>
    <scope>NUCLEOTIDE SEQUENCE</scope>
</reference>